<name>A0A3A4P5C2_ABYX5</name>
<comment type="caution">
    <text evidence="1">The sequence shown here is derived from an EMBL/GenBank/DDBJ whole genome shotgun (WGS) entry which is preliminary data.</text>
</comment>
<gene>
    <name evidence="1" type="ORF">C4520_00765</name>
</gene>
<dbReference type="PANTHER" id="PTHR37833">
    <property type="entry name" value="LIPOPROTEIN-RELATED"/>
    <property type="match status" value="1"/>
</dbReference>
<dbReference type="Proteomes" id="UP000265882">
    <property type="component" value="Unassembled WGS sequence"/>
</dbReference>
<dbReference type="EMBL" id="QZKU01000009">
    <property type="protein sequence ID" value="RJP26352.1"/>
    <property type="molecule type" value="Genomic_DNA"/>
</dbReference>
<protein>
    <submittedName>
        <fullName evidence="1">DUF1573 domain-containing protein</fullName>
    </submittedName>
</protein>
<sequence>MKTSPPFVQAFRMAITTSFVIFTMLVSILALSCAKNEPLSEHPTIALSPAAAEFGDISADDPIAFHEVSLTIANKGKEALHIDGIEMPEGFSYNLIPARQIIEGGEKAILRISMDCRRFSAPVSETAYIKSNAPDQPRMPVALTANILKDKFAVVSGSEGPDIEFDHRAFDFGPISRSQMVEHQFPFRNTGQKPLKILGIETMCMCVTAYTTKIEVAPGETAAIVARVEPWKYDGVAPWKTLSIATNDPNEPIVNVSVAGAIVDDAVLEPNVVLLPNIRQGQGAQAQVKLLQRGSQELVIKRIDSSSPKMSATFEPLEGDEIGYLVNIAVSPDMPKGKFEEVITVFTNYSDYSRNAQQGTHGDIYKDYSRMLLPIRGSVSGAVTVSPDRINFGSCAPGVSVKRKLIVSAASGAEVQVSVDDPVFRAVQSLAEPGKYEIVVEFLPQPPEREINAELLITTEDAHLKIPIFAVVKQVS</sequence>
<evidence type="ECO:0000313" key="2">
    <source>
        <dbReference type="Proteomes" id="UP000265882"/>
    </source>
</evidence>
<dbReference type="AlphaFoldDB" id="A0A3A4P5C2"/>
<dbReference type="Gene3D" id="2.60.40.10">
    <property type="entry name" value="Immunoglobulins"/>
    <property type="match status" value="2"/>
</dbReference>
<dbReference type="PANTHER" id="PTHR37833:SF1">
    <property type="entry name" value="SIGNAL PEPTIDE PROTEIN"/>
    <property type="match status" value="1"/>
</dbReference>
<accession>A0A3A4P5C2</accession>
<dbReference type="InterPro" id="IPR011467">
    <property type="entry name" value="DUF1573"/>
</dbReference>
<evidence type="ECO:0000313" key="1">
    <source>
        <dbReference type="EMBL" id="RJP26352.1"/>
    </source>
</evidence>
<proteinExistence type="predicted"/>
<dbReference type="Pfam" id="PF07610">
    <property type="entry name" value="DUF1573"/>
    <property type="match status" value="1"/>
</dbReference>
<reference evidence="1 2" key="1">
    <citation type="journal article" date="2017" name="ISME J.">
        <title>Energy and carbon metabolisms in a deep terrestrial subsurface fluid microbial community.</title>
        <authorList>
            <person name="Momper L."/>
            <person name="Jungbluth S.P."/>
            <person name="Lee M.D."/>
            <person name="Amend J.P."/>
        </authorList>
    </citation>
    <scope>NUCLEOTIDE SEQUENCE [LARGE SCALE GENOMIC DNA]</scope>
    <source>
        <strain evidence="1">SURF_5</strain>
    </source>
</reference>
<organism evidence="1 2">
    <name type="scientific">Abyssobacteria bacterium (strain SURF_5)</name>
    <dbReference type="NCBI Taxonomy" id="2093360"/>
    <lineage>
        <taxon>Bacteria</taxon>
        <taxon>Pseudomonadati</taxon>
        <taxon>Candidatus Hydrogenedentota</taxon>
        <taxon>Candidatus Abyssobacteria</taxon>
    </lineage>
</organism>
<dbReference type="PROSITE" id="PS51257">
    <property type="entry name" value="PROKAR_LIPOPROTEIN"/>
    <property type="match status" value="1"/>
</dbReference>
<dbReference type="InterPro" id="IPR013783">
    <property type="entry name" value="Ig-like_fold"/>
</dbReference>